<dbReference type="AlphaFoldDB" id="A0A1Y5P3E3"/>
<sequence length="96" mass="10322">MTPATARDEPDCYELRVDRHLDGRWAEWFGGLTMTREPDGTTTIRGPVADQAALHGILIKIRDLGMVLLAVRRIDVAPLGGTHNAAPAATGADSDD</sequence>
<evidence type="ECO:0000313" key="1">
    <source>
        <dbReference type="EMBL" id="SBS73185.1"/>
    </source>
</evidence>
<gene>
    <name evidence="1" type="ORF">MIPYR_40027</name>
</gene>
<name>A0A1Y5P3E3_9MICO</name>
<reference evidence="1" key="1">
    <citation type="submission" date="2016-03" db="EMBL/GenBank/DDBJ databases">
        <authorList>
            <person name="Ploux O."/>
        </authorList>
    </citation>
    <scope>NUCLEOTIDE SEQUENCE</scope>
    <source>
        <strain evidence="1">UC1</strain>
    </source>
</reference>
<accession>A0A1Y5P3E3</accession>
<protein>
    <submittedName>
        <fullName evidence="1">Uncharacterized protein</fullName>
    </submittedName>
</protein>
<dbReference type="RefSeq" id="WP_295576399.1">
    <property type="nucleotide sequence ID" value="NZ_FLQR01000008.1"/>
</dbReference>
<organism evidence="1">
    <name type="scientific">uncultured Microbacterium sp</name>
    <dbReference type="NCBI Taxonomy" id="191216"/>
    <lineage>
        <taxon>Bacteria</taxon>
        <taxon>Bacillati</taxon>
        <taxon>Actinomycetota</taxon>
        <taxon>Actinomycetes</taxon>
        <taxon>Micrococcales</taxon>
        <taxon>Microbacteriaceae</taxon>
        <taxon>Microbacterium</taxon>
        <taxon>environmental samples</taxon>
    </lineage>
</organism>
<proteinExistence type="predicted"/>
<dbReference type="EMBL" id="FLQR01000008">
    <property type="protein sequence ID" value="SBS73185.1"/>
    <property type="molecule type" value="Genomic_DNA"/>
</dbReference>